<feature type="transmembrane region" description="Helical" evidence="1">
    <location>
        <begin position="65"/>
        <end position="88"/>
    </location>
</feature>
<gene>
    <name evidence="2" type="ORF">SAMN05216218_104277</name>
</gene>
<reference evidence="3" key="1">
    <citation type="submission" date="2016-10" db="EMBL/GenBank/DDBJ databases">
        <authorList>
            <person name="Varghese N."/>
            <person name="Submissions S."/>
        </authorList>
    </citation>
    <scope>NUCLEOTIDE SEQUENCE [LARGE SCALE GENOMIC DNA]</scope>
    <source>
        <strain evidence="3">IBRC-M 10760</strain>
    </source>
</reference>
<evidence type="ECO:0008006" key="4">
    <source>
        <dbReference type="Google" id="ProtNLM"/>
    </source>
</evidence>
<keyword evidence="3" id="KW-1185">Reference proteome</keyword>
<dbReference type="STRING" id="660518.SAMN05216218_104277"/>
<feature type="transmembrane region" description="Helical" evidence="1">
    <location>
        <begin position="100"/>
        <end position="119"/>
    </location>
</feature>
<keyword evidence="1" id="KW-0472">Membrane</keyword>
<protein>
    <recommendedName>
        <fullName evidence="4">SPW repeat-containing protein</fullName>
    </recommendedName>
</protein>
<proteinExistence type="predicted"/>
<dbReference type="AlphaFoldDB" id="A0A1G7JBA6"/>
<dbReference type="RefSeq" id="WP_245681152.1">
    <property type="nucleotide sequence ID" value="NZ_FNBK01000004.1"/>
</dbReference>
<keyword evidence="1" id="KW-0812">Transmembrane</keyword>
<evidence type="ECO:0000313" key="2">
    <source>
        <dbReference type="EMBL" id="SDF22220.1"/>
    </source>
</evidence>
<accession>A0A1G7JBA6</accession>
<evidence type="ECO:0000256" key="1">
    <source>
        <dbReference type="SAM" id="Phobius"/>
    </source>
</evidence>
<name>A0A1G7JBA6_9EURY</name>
<organism evidence="2 3">
    <name type="scientific">Halorientalis regularis</name>
    <dbReference type="NCBI Taxonomy" id="660518"/>
    <lineage>
        <taxon>Archaea</taxon>
        <taxon>Methanobacteriati</taxon>
        <taxon>Methanobacteriota</taxon>
        <taxon>Stenosarchaea group</taxon>
        <taxon>Halobacteria</taxon>
        <taxon>Halobacteriales</taxon>
        <taxon>Haloarculaceae</taxon>
        <taxon>Halorientalis</taxon>
    </lineage>
</organism>
<dbReference type="Proteomes" id="UP000199076">
    <property type="component" value="Unassembled WGS sequence"/>
</dbReference>
<evidence type="ECO:0000313" key="3">
    <source>
        <dbReference type="Proteomes" id="UP000199076"/>
    </source>
</evidence>
<dbReference type="EMBL" id="FNBK01000004">
    <property type="protein sequence ID" value="SDF22220.1"/>
    <property type="molecule type" value="Genomic_DNA"/>
</dbReference>
<feature type="transmembrane region" description="Helical" evidence="1">
    <location>
        <begin position="34"/>
        <end position="53"/>
    </location>
</feature>
<keyword evidence="1" id="KW-1133">Transmembrane helix</keyword>
<sequence>MSETAPSRFLLASAVVCVLACAAAAVVPLATGASRAFTGSVTSSGLLGLVFTVRSVQLLRATGRPSLPAAVLTTIFGGWFMLAPLLYADTGFLPTAGVQLAGTFVSTFGLYVVVAGITGEADGAS</sequence>